<accession>A0A8A3S3V4</accession>
<name>A0A8A3S3V4_9EURY</name>
<evidence type="ECO:0008006" key="3">
    <source>
        <dbReference type="Google" id="ProtNLM"/>
    </source>
</evidence>
<dbReference type="AlphaFoldDB" id="A0A8A3S3V4"/>
<reference evidence="1" key="2">
    <citation type="submission" date="2019-02" db="EMBL/GenBank/DDBJ databases">
        <authorList>
            <person name="Chen S.-C."/>
            <person name="Chien H.-H."/>
            <person name="Lai M.-C."/>
        </authorList>
    </citation>
    <scope>NUCLEOTIDE SEQUENCE</scope>
    <source>
        <strain evidence="1">N2F9704</strain>
    </source>
</reference>
<dbReference type="GeneID" id="76423073"/>
<keyword evidence="2" id="KW-1185">Reference proteome</keyword>
<reference evidence="1" key="1">
    <citation type="journal article" date="2001" name="Int. J. Syst. Evol. Microbiol.">
        <title>Methanofollis aquaemaris sp. nov., a methanogen isolated from an aquaculture fish pond.</title>
        <authorList>
            <person name="Lai M.C."/>
            <person name="Chen S.C."/>
        </authorList>
    </citation>
    <scope>NUCLEOTIDE SEQUENCE</scope>
    <source>
        <strain evidence="1">N2F9704</strain>
    </source>
</reference>
<sequence>MWRVVFVRQRHLHALSVRVISGNMMQDDNRTIFRTADLEEALASGDEDAVHAALHDLLLYKAVHPLAPADLDAVAAVLDLRGKAAQTGLQILYASAMRQGTLPADRGAAATRLRVVLECSGDDRTAVRLALHLLAVLGDDQAVIEHLAADGDSVRKEDYLSPVMAAALTRHDADLAALQAALTGRAADEIRAVREYARDPDAYEERVRLMQEDEVEML</sequence>
<evidence type="ECO:0000313" key="2">
    <source>
        <dbReference type="Proteomes" id="UP001042704"/>
    </source>
</evidence>
<organism evidence="1 2">
    <name type="scientific">Methanofollis aquaemaris</name>
    <dbReference type="NCBI Taxonomy" id="126734"/>
    <lineage>
        <taxon>Archaea</taxon>
        <taxon>Methanobacteriati</taxon>
        <taxon>Methanobacteriota</taxon>
        <taxon>Stenosarchaea group</taxon>
        <taxon>Methanomicrobia</taxon>
        <taxon>Methanomicrobiales</taxon>
        <taxon>Methanomicrobiaceae</taxon>
        <taxon>Methanofollis</taxon>
    </lineage>
</organism>
<dbReference type="KEGG" id="maqe:RJ40_01910"/>
<protein>
    <recommendedName>
        <fullName evidence="3">HEAT repeat domain-containing protein</fullName>
    </recommendedName>
</protein>
<gene>
    <name evidence="1" type="ORF">RJ40_01910</name>
</gene>
<dbReference type="Proteomes" id="UP001042704">
    <property type="component" value="Chromosome"/>
</dbReference>
<evidence type="ECO:0000313" key="1">
    <source>
        <dbReference type="EMBL" id="QSZ66340.1"/>
    </source>
</evidence>
<dbReference type="RefSeq" id="WP_265581672.1">
    <property type="nucleotide sequence ID" value="NZ_CP036172.1"/>
</dbReference>
<dbReference type="EMBL" id="CP036172">
    <property type="protein sequence ID" value="QSZ66340.1"/>
    <property type="molecule type" value="Genomic_DNA"/>
</dbReference>
<proteinExistence type="predicted"/>